<evidence type="ECO:0000313" key="10">
    <source>
        <dbReference type="Proteomes" id="UP000006729"/>
    </source>
</evidence>
<dbReference type="Gramene" id="Potri.019G097800.1.v4.1">
    <property type="protein sequence ID" value="Potri.019G097800.1.v4.1"/>
    <property type="gene ID" value="Potri.019G097800.v4.1"/>
</dbReference>
<dbReference type="FunCoup" id="A0A2K1WS51">
    <property type="interactions" value="259"/>
</dbReference>
<dbReference type="GO" id="GO:0006952">
    <property type="term" value="P:defense response"/>
    <property type="evidence" value="ECO:0007669"/>
    <property type="project" value="UniProtKB-KW"/>
</dbReference>
<dbReference type="Pfam" id="PF01582">
    <property type="entry name" value="TIR"/>
    <property type="match status" value="1"/>
</dbReference>
<evidence type="ECO:0000259" key="8">
    <source>
        <dbReference type="PROSITE" id="PS50104"/>
    </source>
</evidence>
<proteinExistence type="predicted"/>
<accession>A0A2K1WS51</accession>
<dbReference type="InterPro" id="IPR058192">
    <property type="entry name" value="WHD_ROQ1-like"/>
</dbReference>
<dbReference type="Pfam" id="PF00931">
    <property type="entry name" value="NB-ARC"/>
    <property type="match status" value="1"/>
</dbReference>
<dbReference type="OMA" id="MFECVLP"/>
<dbReference type="InterPro" id="IPR027417">
    <property type="entry name" value="P-loop_NTPase"/>
</dbReference>
<dbReference type="EMBL" id="CM009308">
    <property type="protein sequence ID" value="PNS91348.2"/>
    <property type="molecule type" value="Genomic_DNA"/>
</dbReference>
<evidence type="ECO:0000256" key="7">
    <source>
        <dbReference type="ARBA" id="ARBA00047304"/>
    </source>
</evidence>
<dbReference type="GO" id="GO:0051707">
    <property type="term" value="P:response to other organism"/>
    <property type="evidence" value="ECO:0007669"/>
    <property type="project" value="UniProtKB-ARBA"/>
</dbReference>
<dbReference type="GO" id="GO:0007165">
    <property type="term" value="P:signal transduction"/>
    <property type="evidence" value="ECO:0007669"/>
    <property type="project" value="InterPro"/>
</dbReference>
<sequence>MAVFFLFLSIFMFAYIWRFIIRNRHISPSPSTPSTLTTAQPQVIKYHDVFLSFRGEDTRVGFTSHLHAALDRKQILTFIDYQLVRGDEISASLLRTIEEAKLSVIVISENYASSKWCLEELAKINIERRRNNRQIVIPVFYKVDPSHVRNQTGSFGDAFARLIRNKALTLEEVQSFREALTDAASLSGWNLGNSDLESEFIEKIVGDVLEKLHAMSSSHTTGLFGIDVRVSKVESLLNINSPDFRIVGIWGMGGIGKTTIAKVVCDKVRSRFDGIFFGNFRQQSDLQRSFLSQLLGQEILNRGLLSFRDIFVRNRLCRIKVFIVMDDVDNSMALEEWRDLLDGRNSSFGPGSKVLITSRDKQVLKNVVDQTYKVVGLNYEDAIQLFSSKALKNCTPTIDQRDLIKQIARHVQGNPLALKVLGSSFYGKSIEEWRSALNKLAQDPQIEKALRISYDGLDSEQKSIFLDIAHFFIIWKQDKATRILDCVYGRSVKFDISTLIDKCLITTDNRLNSVDGNERLEMHDLLEEMAFNIVRAESDFPGERSRLCHPPDFVQVLEENKGTQKIKGISLEVSMLSRHIHLKSDTFAMMDGLRFLNFDHDGSSQEYKMHLPPTGLEYLPNELRYLRWDEFPSKSLPPSFRAEHLVELRLPKSKLVRLWTGVKDVGNLRTIDLSESPYLTELPDLSMAKNLVCLRLGRCPSLTEVPSSLQYLDKLEEIDLNRCYNLRSFPMLDSKVLRKLSIGLCLDLTTCPTISQNMVCLRLEQTSIKEVPQSVTGKLKVLDLNGCSKMTKFPEISGDIEQLRLSGTIKEMPSSIQFLTRLEMLDMSGCSKLESFPEITVPMESLRYLFLSKTGIKEIPSISFKHMTSLNTLNLDGTPLKELPSSIQFLTRLYELNLSGCSKLESFPEITVPMKSLEVLNLSKTGIKEIPSSLIKHLISLRCLNLDGTPIKALPELPSLLRKLTTRDCASLETTISIINFSSLWFGLDFTNCFKLDQKPLVAVMHLKIQSGEEIPDGSIQMVLPGSEIPEWFGDKGVGSSLTIQLPSNCHQLKGIAFCLVFLLPLPSQDMPCEVDDDSQVLVFFDYHVKSKNGEHDGNDEVVFGSRLRFALLFSLKTCDSDHMILHYELELVKHLRKYSGNEVTFKFYHLEVDASGRKLGRDIRRPFKLKSWGVYLHFDENLLAYTDLP</sequence>
<dbReference type="GO" id="GO:0061809">
    <property type="term" value="F:NAD+ nucleosidase activity, cyclic ADP-ribose generating"/>
    <property type="evidence" value="ECO:0007669"/>
    <property type="project" value="UniProtKB-EC"/>
</dbReference>
<dbReference type="Pfam" id="PF23598">
    <property type="entry name" value="LRR_14"/>
    <property type="match status" value="1"/>
</dbReference>
<evidence type="ECO:0000256" key="5">
    <source>
        <dbReference type="ARBA" id="ARBA00022821"/>
    </source>
</evidence>
<dbReference type="Gene3D" id="3.80.10.10">
    <property type="entry name" value="Ribonuclease Inhibitor"/>
    <property type="match status" value="3"/>
</dbReference>
<dbReference type="FunFam" id="3.40.50.10140:FF:000007">
    <property type="entry name" value="Disease resistance protein (TIR-NBS-LRR class)"/>
    <property type="match status" value="1"/>
</dbReference>
<comment type="catalytic activity">
    <reaction evidence="7">
        <text>NAD(+) + H2O = ADP-D-ribose + nicotinamide + H(+)</text>
        <dbReference type="Rhea" id="RHEA:16301"/>
        <dbReference type="ChEBI" id="CHEBI:15377"/>
        <dbReference type="ChEBI" id="CHEBI:15378"/>
        <dbReference type="ChEBI" id="CHEBI:17154"/>
        <dbReference type="ChEBI" id="CHEBI:57540"/>
        <dbReference type="ChEBI" id="CHEBI:57967"/>
        <dbReference type="EC" id="3.2.2.6"/>
    </reaction>
    <physiologicalReaction direction="left-to-right" evidence="7">
        <dbReference type="Rhea" id="RHEA:16302"/>
    </physiologicalReaction>
</comment>
<dbReference type="InterPro" id="IPR032675">
    <property type="entry name" value="LRR_dom_sf"/>
</dbReference>
<dbReference type="InterPro" id="IPR045344">
    <property type="entry name" value="C-JID"/>
</dbReference>
<dbReference type="Pfam" id="PF23282">
    <property type="entry name" value="WHD_ROQ1"/>
    <property type="match status" value="1"/>
</dbReference>
<dbReference type="Pfam" id="PF20160">
    <property type="entry name" value="C-JID"/>
    <property type="match status" value="1"/>
</dbReference>
<dbReference type="InParanoid" id="A0A2K1WS51"/>
<dbReference type="ExpressionAtlas" id="A0A2K1WS51">
    <property type="expression patterns" value="differential"/>
</dbReference>
<dbReference type="InterPro" id="IPR055414">
    <property type="entry name" value="LRR_R13L4/SHOC2-like"/>
</dbReference>
<dbReference type="SUPFAM" id="SSF52200">
    <property type="entry name" value="Toll/Interleukin receptor TIR domain"/>
    <property type="match status" value="1"/>
</dbReference>
<dbReference type="AlphaFoldDB" id="A0A2K1WS51"/>
<dbReference type="InterPro" id="IPR001611">
    <property type="entry name" value="Leu-rich_rpt"/>
</dbReference>
<dbReference type="Gene3D" id="3.40.50.10140">
    <property type="entry name" value="Toll/interleukin-1 receptor homology (TIR) domain"/>
    <property type="match status" value="1"/>
</dbReference>
<dbReference type="InterPro" id="IPR002182">
    <property type="entry name" value="NB-ARC"/>
</dbReference>
<reference evidence="9 10" key="1">
    <citation type="journal article" date="2006" name="Science">
        <title>The genome of black cottonwood, Populus trichocarpa (Torr. &amp; Gray).</title>
        <authorList>
            <person name="Tuskan G.A."/>
            <person name="Difazio S."/>
            <person name="Jansson S."/>
            <person name="Bohlmann J."/>
            <person name="Grigoriev I."/>
            <person name="Hellsten U."/>
            <person name="Putnam N."/>
            <person name="Ralph S."/>
            <person name="Rombauts S."/>
            <person name="Salamov A."/>
            <person name="Schein J."/>
            <person name="Sterck L."/>
            <person name="Aerts A."/>
            <person name="Bhalerao R.R."/>
            <person name="Bhalerao R.P."/>
            <person name="Blaudez D."/>
            <person name="Boerjan W."/>
            <person name="Brun A."/>
            <person name="Brunner A."/>
            <person name="Busov V."/>
            <person name="Campbell M."/>
            <person name="Carlson J."/>
            <person name="Chalot M."/>
            <person name="Chapman J."/>
            <person name="Chen G.L."/>
            <person name="Cooper D."/>
            <person name="Coutinho P.M."/>
            <person name="Couturier J."/>
            <person name="Covert S."/>
            <person name="Cronk Q."/>
            <person name="Cunningham R."/>
            <person name="Davis J."/>
            <person name="Degroeve S."/>
            <person name="Dejardin A."/>
            <person name="Depamphilis C."/>
            <person name="Detter J."/>
            <person name="Dirks B."/>
            <person name="Dubchak I."/>
            <person name="Duplessis S."/>
            <person name="Ehlting J."/>
            <person name="Ellis B."/>
            <person name="Gendler K."/>
            <person name="Goodstein D."/>
            <person name="Gribskov M."/>
            <person name="Grimwood J."/>
            <person name="Groover A."/>
            <person name="Gunter L."/>
            <person name="Hamberger B."/>
            <person name="Heinze B."/>
            <person name="Helariutta Y."/>
            <person name="Henrissat B."/>
            <person name="Holligan D."/>
            <person name="Holt R."/>
            <person name="Huang W."/>
            <person name="Islam-Faridi N."/>
            <person name="Jones S."/>
            <person name="Jones-Rhoades M."/>
            <person name="Jorgensen R."/>
            <person name="Joshi C."/>
            <person name="Kangasjarvi J."/>
            <person name="Karlsson J."/>
            <person name="Kelleher C."/>
            <person name="Kirkpatrick R."/>
            <person name="Kirst M."/>
            <person name="Kohler A."/>
            <person name="Kalluri U."/>
            <person name="Larimer F."/>
            <person name="Leebens-Mack J."/>
            <person name="Leple J.C."/>
            <person name="Locascio P."/>
            <person name="Lou Y."/>
            <person name="Lucas S."/>
            <person name="Martin F."/>
            <person name="Montanini B."/>
            <person name="Napoli C."/>
            <person name="Nelson D.R."/>
            <person name="Nelson C."/>
            <person name="Nieminen K."/>
            <person name="Nilsson O."/>
            <person name="Pereda V."/>
            <person name="Peter G."/>
            <person name="Philippe R."/>
            <person name="Pilate G."/>
            <person name="Poliakov A."/>
            <person name="Razumovskaya J."/>
            <person name="Richardson P."/>
            <person name="Rinaldi C."/>
            <person name="Ritland K."/>
            <person name="Rouze P."/>
            <person name="Ryaboy D."/>
            <person name="Schmutz J."/>
            <person name="Schrader J."/>
            <person name="Segerman B."/>
            <person name="Shin H."/>
            <person name="Siddiqui A."/>
            <person name="Sterky F."/>
            <person name="Terry A."/>
            <person name="Tsai C.J."/>
            <person name="Uberbacher E."/>
            <person name="Unneberg P."/>
            <person name="Vahala J."/>
            <person name="Wall K."/>
            <person name="Wessler S."/>
            <person name="Yang G."/>
            <person name="Yin T."/>
            <person name="Douglas C."/>
            <person name="Marra M."/>
            <person name="Sandberg G."/>
            <person name="Van de Peer Y."/>
            <person name="Rokhsar D."/>
        </authorList>
    </citation>
    <scope>NUCLEOTIDE SEQUENCE [LARGE SCALE GENOMIC DNA]</scope>
    <source>
        <strain evidence="10">cv. Nisqually</strain>
    </source>
</reference>
<gene>
    <name evidence="9" type="ORF">POPTR_019G097800</name>
</gene>
<dbReference type="SUPFAM" id="SSF52540">
    <property type="entry name" value="P-loop containing nucleoside triphosphate hydrolases"/>
    <property type="match status" value="1"/>
</dbReference>
<evidence type="ECO:0000256" key="6">
    <source>
        <dbReference type="ARBA" id="ARBA00023027"/>
    </source>
</evidence>
<keyword evidence="3" id="KW-0677">Repeat</keyword>
<dbReference type="InterPro" id="IPR011713">
    <property type="entry name" value="Leu-rich_rpt_3"/>
</dbReference>
<dbReference type="SUPFAM" id="SSF46785">
    <property type="entry name" value="Winged helix' DNA-binding domain"/>
    <property type="match status" value="1"/>
</dbReference>
<dbReference type="EC" id="3.2.2.6" evidence="1"/>
<evidence type="ECO:0000313" key="9">
    <source>
        <dbReference type="EMBL" id="PNS91348.2"/>
    </source>
</evidence>
<dbReference type="InterPro" id="IPR036390">
    <property type="entry name" value="WH_DNA-bd_sf"/>
</dbReference>
<dbReference type="Gene3D" id="3.40.50.300">
    <property type="entry name" value="P-loop containing nucleotide triphosphate hydrolases"/>
    <property type="match status" value="1"/>
</dbReference>
<organism evidence="9 10">
    <name type="scientific">Populus trichocarpa</name>
    <name type="common">Western balsam poplar</name>
    <name type="synonym">Populus balsamifera subsp. trichocarpa</name>
    <dbReference type="NCBI Taxonomy" id="3694"/>
    <lineage>
        <taxon>Eukaryota</taxon>
        <taxon>Viridiplantae</taxon>
        <taxon>Streptophyta</taxon>
        <taxon>Embryophyta</taxon>
        <taxon>Tracheophyta</taxon>
        <taxon>Spermatophyta</taxon>
        <taxon>Magnoliopsida</taxon>
        <taxon>eudicotyledons</taxon>
        <taxon>Gunneridae</taxon>
        <taxon>Pentapetalae</taxon>
        <taxon>rosids</taxon>
        <taxon>fabids</taxon>
        <taxon>Malpighiales</taxon>
        <taxon>Salicaceae</taxon>
        <taxon>Saliceae</taxon>
        <taxon>Populus</taxon>
    </lineage>
</organism>
<evidence type="ECO:0000256" key="1">
    <source>
        <dbReference type="ARBA" id="ARBA00011982"/>
    </source>
</evidence>
<protein>
    <recommendedName>
        <fullName evidence="1">ADP-ribosyl cyclase/cyclic ADP-ribose hydrolase</fullName>
        <ecNumber evidence="1">3.2.2.6</ecNumber>
    </recommendedName>
</protein>
<dbReference type="InterPro" id="IPR044974">
    <property type="entry name" value="Disease_R_plants"/>
</dbReference>
<keyword evidence="10" id="KW-1185">Reference proteome</keyword>
<evidence type="ECO:0000256" key="2">
    <source>
        <dbReference type="ARBA" id="ARBA00022614"/>
    </source>
</evidence>
<dbReference type="SUPFAM" id="SSF52047">
    <property type="entry name" value="RNI-like"/>
    <property type="match status" value="1"/>
</dbReference>
<dbReference type="InterPro" id="IPR035897">
    <property type="entry name" value="Toll_tir_struct_dom_sf"/>
</dbReference>
<dbReference type="PANTHER" id="PTHR11017">
    <property type="entry name" value="LEUCINE-RICH REPEAT-CONTAINING PROTEIN"/>
    <property type="match status" value="1"/>
</dbReference>
<dbReference type="PANTHER" id="PTHR11017:SF479">
    <property type="entry name" value="DISEASE RESISTANCE PROTEIN (TIR-NBS-LRR CLASS) FAMILY"/>
    <property type="match status" value="1"/>
</dbReference>
<keyword evidence="5" id="KW-0611">Plant defense</keyword>
<name>A0A2K1WS51_POPTR</name>
<dbReference type="InterPro" id="IPR042197">
    <property type="entry name" value="Apaf_helical"/>
</dbReference>
<dbReference type="PROSITE" id="PS50104">
    <property type="entry name" value="TIR"/>
    <property type="match status" value="1"/>
</dbReference>
<dbReference type="InterPro" id="IPR000157">
    <property type="entry name" value="TIR_dom"/>
</dbReference>
<dbReference type="FunFam" id="3.80.10.10:FF:000386">
    <property type="entry name" value="Disease resistance protein RPS4"/>
    <property type="match status" value="1"/>
</dbReference>
<dbReference type="Pfam" id="PF07725">
    <property type="entry name" value="LRR_3"/>
    <property type="match status" value="1"/>
</dbReference>
<keyword evidence="6" id="KW-0520">NAD</keyword>
<dbReference type="SMART" id="SM00255">
    <property type="entry name" value="TIR"/>
    <property type="match status" value="1"/>
</dbReference>
<dbReference type="GO" id="GO:0043531">
    <property type="term" value="F:ADP binding"/>
    <property type="evidence" value="ECO:0007669"/>
    <property type="project" value="InterPro"/>
</dbReference>
<dbReference type="Gene3D" id="1.10.8.430">
    <property type="entry name" value="Helical domain of apoptotic protease-activating factors"/>
    <property type="match status" value="1"/>
</dbReference>
<dbReference type="SMART" id="SM00369">
    <property type="entry name" value="LRR_TYP"/>
    <property type="match status" value="4"/>
</dbReference>
<dbReference type="PROSITE" id="PS51450">
    <property type="entry name" value="LRR"/>
    <property type="match status" value="1"/>
</dbReference>
<dbReference type="PRINTS" id="PR00364">
    <property type="entry name" value="DISEASERSIST"/>
</dbReference>
<evidence type="ECO:0000256" key="4">
    <source>
        <dbReference type="ARBA" id="ARBA00022801"/>
    </source>
</evidence>
<dbReference type="SMR" id="A0A2K1WS51"/>
<dbReference type="InterPro" id="IPR003591">
    <property type="entry name" value="Leu-rich_rpt_typical-subtyp"/>
</dbReference>
<dbReference type="Proteomes" id="UP000006729">
    <property type="component" value="Chromosome 19"/>
</dbReference>
<keyword evidence="4" id="KW-0378">Hydrolase</keyword>
<evidence type="ECO:0000256" key="3">
    <source>
        <dbReference type="ARBA" id="ARBA00022737"/>
    </source>
</evidence>
<keyword evidence="2" id="KW-0433">Leucine-rich repeat</keyword>
<feature type="domain" description="TIR" evidence="8">
    <location>
        <begin position="45"/>
        <end position="212"/>
    </location>
</feature>